<organism evidence="3 4">
    <name type="scientific">Phocaeicola vulgatus (strain ATCC 8482 / DSM 1447 / JCM 5826 / CCUG 4940 / NBRC 14291 / NCTC 11154)</name>
    <name type="common">Bacteroides vulgatus</name>
    <dbReference type="NCBI Taxonomy" id="435590"/>
    <lineage>
        <taxon>Bacteria</taxon>
        <taxon>Pseudomonadati</taxon>
        <taxon>Bacteroidota</taxon>
        <taxon>Bacteroidia</taxon>
        <taxon>Bacteroidales</taxon>
        <taxon>Bacteroidaceae</taxon>
        <taxon>Phocaeicola</taxon>
    </lineage>
</organism>
<dbReference type="STRING" id="435590.BVU_3902"/>
<keyword evidence="2" id="KW-0472">Membrane</keyword>
<dbReference type="eggNOG" id="COG5002">
    <property type="taxonomic scope" value="Bacteria"/>
</dbReference>
<feature type="compositionally biased region" description="Polar residues" evidence="1">
    <location>
        <begin position="442"/>
        <end position="456"/>
    </location>
</feature>
<feature type="transmembrane region" description="Helical" evidence="2">
    <location>
        <begin position="363"/>
        <end position="387"/>
    </location>
</feature>
<dbReference type="PaxDb" id="435590-BVU_3902"/>
<dbReference type="HOGENOM" id="CLU_000445_38_3_10"/>
<keyword evidence="2" id="KW-0812">Transmembrane</keyword>
<dbReference type="KEGG" id="bvu:BVU_3902"/>
<evidence type="ECO:0000313" key="3">
    <source>
        <dbReference type="EMBL" id="ABR41505.1"/>
    </source>
</evidence>
<dbReference type="AlphaFoldDB" id="A6L741"/>
<dbReference type="Proteomes" id="UP000002861">
    <property type="component" value="Chromosome"/>
</dbReference>
<evidence type="ECO:0000313" key="4">
    <source>
        <dbReference type="Proteomes" id="UP000002861"/>
    </source>
</evidence>
<keyword evidence="3" id="KW-0418">Kinase</keyword>
<evidence type="ECO:0000256" key="1">
    <source>
        <dbReference type="SAM" id="MobiDB-lite"/>
    </source>
</evidence>
<proteinExistence type="predicted"/>
<name>A6L741_PHOV8</name>
<protein>
    <submittedName>
        <fullName evidence="3">Putative two-component regulator sensor kinase, but no conserved domain</fullName>
    </submittedName>
</protein>
<gene>
    <name evidence="3" type="ordered locus">BVU_3902</name>
</gene>
<dbReference type="GO" id="GO:0016301">
    <property type="term" value="F:kinase activity"/>
    <property type="evidence" value="ECO:0007669"/>
    <property type="project" value="UniProtKB-KW"/>
</dbReference>
<sequence>MKHKAFFIFMTALFIGSPLYAQKYKIALIHSYQEGYSGAGIVNKLFVKGLKDQQIDFQLRTFYLDCEKYESVEEERRISEFADSIRSWGGDLIAVLDDQATYSVMACGNPYVRQVPVVFSGVNYPNQELLAQYPNITGYIDKPDYLTTCRMIERIMGKVRIHILNGRTVLDRLIWKDLSEQCKGSEITLHQWKRQEARPDKLNIPISDKDDTEYESLYEKLNEYNQLDSTVVVRLSSDSVAARDLMWLSSGVFQYSLFLYTKRDYTTLRIGSLFDNPGFETINEGFGIKEYMLGGYFAPIETQLSDMTAGIKERLQGKIPVPAVKQIAKQYLVNWQAMKRYQIPLESIPPEYTIMYRPWREKYATPILILESLLVFTLLLGIAYLIYIYTLEKGRKKEALRNLRFEHEALTLALEGGNTYAWCFDGKTAVLDQAFPKPVGNRGNSPLCTPRRTSPVQKKRIQHTTPATKNSPIPLPIQRHRLPMVGIQIQRVAE</sequence>
<evidence type="ECO:0000256" key="2">
    <source>
        <dbReference type="SAM" id="Phobius"/>
    </source>
</evidence>
<keyword evidence="3" id="KW-0808">Transferase</keyword>
<dbReference type="Gene3D" id="3.40.50.2300">
    <property type="match status" value="1"/>
</dbReference>
<reference evidence="3 4" key="1">
    <citation type="journal article" date="2007" name="PLoS Biol.">
        <title>Evolution of symbiotic bacteria in the distal human intestine.</title>
        <authorList>
            <person name="Xu J."/>
            <person name="Mahowald M.A."/>
            <person name="Ley R.E."/>
            <person name="Lozupone C.A."/>
            <person name="Hamady M."/>
            <person name="Martens E.C."/>
            <person name="Henrissat B."/>
            <person name="Coutinho P.M."/>
            <person name="Minx P."/>
            <person name="Latreille P."/>
            <person name="Cordum H."/>
            <person name="Van Brunt A."/>
            <person name="Kim K."/>
            <person name="Fulton R.S."/>
            <person name="Fulton L.A."/>
            <person name="Clifton S.W."/>
            <person name="Wilson R.K."/>
            <person name="Knight R.D."/>
            <person name="Gordon J.I."/>
        </authorList>
    </citation>
    <scope>NUCLEOTIDE SEQUENCE [LARGE SCALE GENOMIC DNA]</scope>
    <source>
        <strain evidence="4">ATCC 8482 / DSM 1447 / JCM 5826 / CCUG 4940 / NBRC 14291 / NCTC 11154</strain>
    </source>
</reference>
<accession>A6L741</accession>
<keyword evidence="2" id="KW-1133">Transmembrane helix</keyword>
<dbReference type="EMBL" id="CP000139">
    <property type="protein sequence ID" value="ABR41505.1"/>
    <property type="molecule type" value="Genomic_DNA"/>
</dbReference>
<feature type="region of interest" description="Disordered" evidence="1">
    <location>
        <begin position="442"/>
        <end position="474"/>
    </location>
</feature>